<comment type="caution">
    <text evidence="1">The sequence shown here is derived from an EMBL/GenBank/DDBJ whole genome shotgun (WGS) entry which is preliminary data.</text>
</comment>
<evidence type="ECO:0000313" key="2">
    <source>
        <dbReference type="Proteomes" id="UP000631535"/>
    </source>
</evidence>
<accession>A0ABQ2LY14</accession>
<gene>
    <name evidence="1" type="ORF">GCM10012287_10080</name>
</gene>
<sequence length="79" mass="8534">MPELVGFVVPGMVGMGEAGLWAGELESVFARGAGRFSRVDLRWRMRDYVRGLLAVWSGRTAGSSPSMQVTGDRLVSSIC</sequence>
<keyword evidence="2" id="KW-1185">Reference proteome</keyword>
<reference evidence="2" key="1">
    <citation type="journal article" date="2019" name="Int. J. Syst. Evol. Microbiol.">
        <title>The Global Catalogue of Microorganisms (GCM) 10K type strain sequencing project: providing services to taxonomists for standard genome sequencing and annotation.</title>
        <authorList>
            <consortium name="The Broad Institute Genomics Platform"/>
            <consortium name="The Broad Institute Genome Sequencing Center for Infectious Disease"/>
            <person name="Wu L."/>
            <person name="Ma J."/>
        </authorList>
    </citation>
    <scope>NUCLEOTIDE SEQUENCE [LARGE SCALE GENOMIC DNA]</scope>
    <source>
        <strain evidence="2">CGMCC 4.7178</strain>
    </source>
</reference>
<name>A0ABQ2LY14_9ACTN</name>
<dbReference type="EMBL" id="BMMP01000002">
    <property type="protein sequence ID" value="GGO44445.1"/>
    <property type="molecule type" value="Genomic_DNA"/>
</dbReference>
<evidence type="ECO:0000313" key="1">
    <source>
        <dbReference type="EMBL" id="GGO44445.1"/>
    </source>
</evidence>
<protein>
    <submittedName>
        <fullName evidence="1">Uncharacterized protein</fullName>
    </submittedName>
</protein>
<proteinExistence type="predicted"/>
<dbReference type="Proteomes" id="UP000631535">
    <property type="component" value="Unassembled WGS sequence"/>
</dbReference>
<organism evidence="1 2">
    <name type="scientific">Streptomyces daqingensis</name>
    <dbReference type="NCBI Taxonomy" id="1472640"/>
    <lineage>
        <taxon>Bacteria</taxon>
        <taxon>Bacillati</taxon>
        <taxon>Actinomycetota</taxon>
        <taxon>Actinomycetes</taxon>
        <taxon>Kitasatosporales</taxon>
        <taxon>Streptomycetaceae</taxon>
        <taxon>Streptomyces</taxon>
    </lineage>
</organism>